<feature type="compositionally biased region" description="Basic and acidic residues" evidence="1">
    <location>
        <begin position="67"/>
        <end position="76"/>
    </location>
</feature>
<keyword evidence="3" id="KW-1185">Reference proteome</keyword>
<dbReference type="Proteomes" id="UP000887116">
    <property type="component" value="Unassembled WGS sequence"/>
</dbReference>
<feature type="compositionally biased region" description="Basic and acidic residues" evidence="1">
    <location>
        <begin position="48"/>
        <end position="60"/>
    </location>
</feature>
<proteinExistence type="predicted"/>
<comment type="caution">
    <text evidence="2">The sequence shown here is derived from an EMBL/GenBank/DDBJ whole genome shotgun (WGS) entry which is preliminary data.</text>
</comment>
<protein>
    <submittedName>
        <fullName evidence="2">Uncharacterized protein</fullName>
    </submittedName>
</protein>
<evidence type="ECO:0000313" key="2">
    <source>
        <dbReference type="EMBL" id="GFQ83224.1"/>
    </source>
</evidence>
<accession>A0A8X6KSA5</accession>
<name>A0A8X6KSA5_TRICU</name>
<dbReference type="EMBL" id="BMAO01012687">
    <property type="protein sequence ID" value="GFQ83224.1"/>
    <property type="molecule type" value="Genomic_DNA"/>
</dbReference>
<dbReference type="AlphaFoldDB" id="A0A8X6KSA5"/>
<evidence type="ECO:0000256" key="1">
    <source>
        <dbReference type="SAM" id="MobiDB-lite"/>
    </source>
</evidence>
<gene>
    <name evidence="2" type="ORF">TNCT_417991</name>
</gene>
<feature type="compositionally biased region" description="Basic residues" evidence="1">
    <location>
        <begin position="17"/>
        <end position="33"/>
    </location>
</feature>
<evidence type="ECO:0000313" key="3">
    <source>
        <dbReference type="Proteomes" id="UP000887116"/>
    </source>
</evidence>
<reference evidence="2" key="1">
    <citation type="submission" date="2020-07" db="EMBL/GenBank/DDBJ databases">
        <title>Multicomponent nature underlies the extraordinary mechanical properties of spider dragline silk.</title>
        <authorList>
            <person name="Kono N."/>
            <person name="Nakamura H."/>
            <person name="Mori M."/>
            <person name="Yoshida Y."/>
            <person name="Ohtoshi R."/>
            <person name="Malay A.D."/>
            <person name="Moran D.A.P."/>
            <person name="Tomita M."/>
            <person name="Numata K."/>
            <person name="Arakawa K."/>
        </authorList>
    </citation>
    <scope>NUCLEOTIDE SEQUENCE</scope>
</reference>
<feature type="region of interest" description="Disordered" evidence="1">
    <location>
        <begin position="1"/>
        <end position="133"/>
    </location>
</feature>
<sequence>MNDKKRSLPSSFPKEQKVKRRPRRFCKLYKKKLPSSVPSRSSTKKRFRIELFEKQEDAHRAIPGQPRRTETVDTKSNRSRQVQPGRNCPYHLRSRRPVAEKSVQTQIKYQPYPRRRKGTHIQETHEKRRSPRLQDQWENRLSLRSVILEALVGDSSHKEMI</sequence>
<organism evidence="2 3">
    <name type="scientific">Trichonephila clavata</name>
    <name type="common">Joro spider</name>
    <name type="synonym">Nephila clavata</name>
    <dbReference type="NCBI Taxonomy" id="2740835"/>
    <lineage>
        <taxon>Eukaryota</taxon>
        <taxon>Metazoa</taxon>
        <taxon>Ecdysozoa</taxon>
        <taxon>Arthropoda</taxon>
        <taxon>Chelicerata</taxon>
        <taxon>Arachnida</taxon>
        <taxon>Araneae</taxon>
        <taxon>Araneomorphae</taxon>
        <taxon>Entelegynae</taxon>
        <taxon>Araneoidea</taxon>
        <taxon>Nephilidae</taxon>
        <taxon>Trichonephila</taxon>
    </lineage>
</organism>